<proteinExistence type="predicted"/>
<dbReference type="EMBL" id="CP015839">
    <property type="protein sequence ID" value="ANG63058.1"/>
    <property type="molecule type" value="Genomic_DNA"/>
</dbReference>
<name>A0A1A9EZJ8_9GAMM</name>
<keyword evidence="1" id="KW-0175">Coiled coil</keyword>
<keyword evidence="3" id="KW-1185">Reference proteome</keyword>
<dbReference type="AlphaFoldDB" id="A0A1A9EZJ8"/>
<evidence type="ECO:0000313" key="2">
    <source>
        <dbReference type="EMBL" id="ANG63058.1"/>
    </source>
</evidence>
<gene>
    <name evidence="2" type="ORF">A8C75_11625</name>
</gene>
<dbReference type="STRING" id="1821621.A8C75_11625"/>
<reference evidence="3" key="1">
    <citation type="submission" date="2016-05" db="EMBL/GenBank/DDBJ databases">
        <authorList>
            <person name="Baek K."/>
            <person name="Yang S.-J."/>
        </authorList>
    </citation>
    <scope>NUCLEOTIDE SEQUENCE [LARGE SCALE GENOMIC DNA]</scope>
    <source>
        <strain evidence="3">ST58-10</strain>
    </source>
</reference>
<protein>
    <recommendedName>
        <fullName evidence="4">Competence protein CoiA-like family protein</fullName>
    </recommendedName>
</protein>
<evidence type="ECO:0000313" key="3">
    <source>
        <dbReference type="Proteomes" id="UP000078070"/>
    </source>
</evidence>
<feature type="coiled-coil region" evidence="1">
    <location>
        <begin position="239"/>
        <end position="274"/>
    </location>
</feature>
<accession>A0A1A9EZJ8</accession>
<dbReference type="Proteomes" id="UP000078070">
    <property type="component" value="Chromosome"/>
</dbReference>
<sequence>MRHKIMDNNEASSEMISSIDQRSNGLRVPFGRRGNRLYGPSEVIRGKSCDCVCPGCGTALVANKGERKREYFSHWRGAECSGGYESAVHLMAKQVIEDTKQAFCPSFSTRIEKEAYPGHLLSEDVNRESSLLAFDSVKLEQTAEGLRPDIVACLKDGTEIYIEVHVTHAVSDDKRSRFANKNMFEIHLAHLTLEDVQDMERFRHEVLEAAPRDWIACQLHNDEIETARAYLDARVQRYRAEHQARLDEESRKRMEQKHEEAQKLARKHQIAERREQLRQQYHAPLQALRRMVQDDGAAVRNQSLLEGAESSTPAILERLNVTPWPPCLDVPIEGDWILNAHRTIWQAYIYENCIVSKAKNTTLHTNLIKQRIVRQFGLLDWAAALVNLKYRYKQQGKARGQWYGRKGIWFLEDKENAMIPSPYSIVHKFMESLVKEGLLEQAQPGTGLFVIRENNIAALHAARARKDEEHRLAQEAADRKEQAALEAHRAQEQSRLAIARKIREERIQSLIQVITSLKQSGHDSLMRCEHCGDHRPYQDGNCAVCGHPRLWEVHLTESYLSTLNYRLRCVPGIVLDTRSTRQITNEGAELMPHFDCPDAN</sequence>
<organism evidence="2 3">
    <name type="scientific">Marinobacterium aestuarii</name>
    <dbReference type="NCBI Taxonomy" id="1821621"/>
    <lineage>
        <taxon>Bacteria</taxon>
        <taxon>Pseudomonadati</taxon>
        <taxon>Pseudomonadota</taxon>
        <taxon>Gammaproteobacteria</taxon>
        <taxon>Oceanospirillales</taxon>
        <taxon>Oceanospirillaceae</taxon>
        <taxon>Marinobacterium</taxon>
    </lineage>
</organism>
<reference evidence="2 3" key="2">
    <citation type="journal article" date="2018" name="Int. J. Syst. Evol. Microbiol.">
        <title>Marinobacterium aestuarii sp. nov., a benzene-degrading marine bacterium isolated from estuary sediment.</title>
        <authorList>
            <person name="Bae S.S."/>
            <person name="Jung J."/>
            <person name="Chung D."/>
            <person name="Baek K."/>
        </authorList>
    </citation>
    <scope>NUCLEOTIDE SEQUENCE [LARGE SCALE GENOMIC DNA]</scope>
    <source>
        <strain evidence="2 3">ST58-10</strain>
    </source>
</reference>
<evidence type="ECO:0008006" key="4">
    <source>
        <dbReference type="Google" id="ProtNLM"/>
    </source>
</evidence>
<evidence type="ECO:0000256" key="1">
    <source>
        <dbReference type="SAM" id="Coils"/>
    </source>
</evidence>
<dbReference type="KEGG" id="mars:A8C75_11625"/>